<dbReference type="CDD" id="cd00878">
    <property type="entry name" value="Arf_Arl"/>
    <property type="match status" value="1"/>
</dbReference>
<dbReference type="SUPFAM" id="SSF52540">
    <property type="entry name" value="P-loop containing nucleoside triphosphate hydrolases"/>
    <property type="match status" value="1"/>
</dbReference>
<comment type="similarity">
    <text evidence="1">Belongs to the small GTPase superfamily. Arf family.</text>
</comment>
<dbReference type="OrthoDB" id="415845at2759"/>
<dbReference type="InterPro" id="IPR006689">
    <property type="entry name" value="Small_GTPase_ARF/SAR"/>
</dbReference>
<evidence type="ECO:0000256" key="2">
    <source>
        <dbReference type="ARBA" id="ARBA00022741"/>
    </source>
</evidence>
<dbReference type="GO" id="GO:0003924">
    <property type="term" value="F:GTPase activity"/>
    <property type="evidence" value="ECO:0007669"/>
    <property type="project" value="InterPro"/>
</dbReference>
<dbReference type="SMART" id="SM00177">
    <property type="entry name" value="ARF"/>
    <property type="match status" value="1"/>
</dbReference>
<evidence type="ECO:0000256" key="1">
    <source>
        <dbReference type="ARBA" id="ARBA00010290"/>
    </source>
</evidence>
<reference evidence="7" key="1">
    <citation type="submission" date="2021-02" db="EMBL/GenBank/DDBJ databases">
        <authorList>
            <person name="Dougan E. K."/>
            <person name="Rhodes N."/>
            <person name="Thang M."/>
            <person name="Chan C."/>
        </authorList>
    </citation>
    <scope>NUCLEOTIDE SEQUENCE</scope>
</reference>
<evidence type="ECO:0000256" key="6">
    <source>
        <dbReference type="SAM" id="Coils"/>
    </source>
</evidence>
<keyword evidence="2 4" id="KW-0547">Nucleotide-binding</keyword>
<dbReference type="Gene3D" id="3.40.50.300">
    <property type="entry name" value="P-loop containing nucleotide triphosphate hydrolases"/>
    <property type="match status" value="1"/>
</dbReference>
<keyword evidence="6" id="KW-0175">Coiled coil</keyword>
<feature type="binding site" evidence="4">
    <location>
        <position position="361"/>
    </location>
    <ligand>
        <name>GTP</name>
        <dbReference type="ChEBI" id="CHEBI:37565"/>
    </ligand>
</feature>
<dbReference type="GO" id="GO:0005525">
    <property type="term" value="F:GTP binding"/>
    <property type="evidence" value="ECO:0007669"/>
    <property type="project" value="UniProtKB-KW"/>
</dbReference>
<comment type="caution">
    <text evidence="7">The sequence shown here is derived from an EMBL/GenBank/DDBJ whole genome shotgun (WGS) entry which is preliminary data.</text>
</comment>
<dbReference type="InterPro" id="IPR027417">
    <property type="entry name" value="P-loop_NTPase"/>
</dbReference>
<feature type="coiled-coil region" evidence="6">
    <location>
        <begin position="32"/>
        <end position="224"/>
    </location>
</feature>
<dbReference type="NCBIfam" id="TIGR00231">
    <property type="entry name" value="small_GTP"/>
    <property type="match status" value="1"/>
</dbReference>
<proteinExistence type="inferred from homology"/>
<dbReference type="FunFam" id="3.40.50.300:FF:001166">
    <property type="entry name" value="ADP-ribosylation factor D"/>
    <property type="match status" value="1"/>
</dbReference>
<dbReference type="Pfam" id="PF00025">
    <property type="entry name" value="Arf"/>
    <property type="match status" value="1"/>
</dbReference>
<evidence type="ECO:0000256" key="5">
    <source>
        <dbReference type="PIRSR" id="PIRSR606689-2"/>
    </source>
</evidence>
<dbReference type="Proteomes" id="UP000604046">
    <property type="component" value="Unassembled WGS sequence"/>
</dbReference>
<dbReference type="AlphaFoldDB" id="A0A812TWG5"/>
<evidence type="ECO:0000256" key="4">
    <source>
        <dbReference type="PIRSR" id="PIRSR606689-1"/>
    </source>
</evidence>
<dbReference type="PANTHER" id="PTHR11711">
    <property type="entry name" value="ADP RIBOSYLATION FACTOR-RELATED"/>
    <property type="match status" value="1"/>
</dbReference>
<feature type="binding site" evidence="5">
    <location>
        <position position="321"/>
    </location>
    <ligand>
        <name>Mg(2+)</name>
        <dbReference type="ChEBI" id="CHEBI:18420"/>
    </ligand>
</feature>
<dbReference type="GO" id="GO:0046872">
    <property type="term" value="F:metal ion binding"/>
    <property type="evidence" value="ECO:0007669"/>
    <property type="project" value="UniProtKB-KW"/>
</dbReference>
<name>A0A812TWG5_9DINO</name>
<dbReference type="PRINTS" id="PR00328">
    <property type="entry name" value="SAR1GTPBP"/>
</dbReference>
<dbReference type="SMART" id="SM00178">
    <property type="entry name" value="SAR"/>
    <property type="match status" value="1"/>
</dbReference>
<dbReference type="InterPro" id="IPR005225">
    <property type="entry name" value="Small_GTP-bd"/>
</dbReference>
<dbReference type="InterPro" id="IPR024156">
    <property type="entry name" value="Small_GTPase_ARF"/>
</dbReference>
<keyword evidence="5" id="KW-0479">Metal-binding</keyword>
<dbReference type="EMBL" id="CAJNDS010002641">
    <property type="protein sequence ID" value="CAE7554655.1"/>
    <property type="molecule type" value="Genomic_DNA"/>
</dbReference>
<feature type="binding site" evidence="4">
    <location>
        <begin position="314"/>
        <end position="321"/>
    </location>
    <ligand>
        <name>GTP</name>
        <dbReference type="ChEBI" id="CHEBI:37565"/>
    </ligand>
</feature>
<feature type="binding site" evidence="5">
    <location>
        <position position="339"/>
    </location>
    <ligand>
        <name>Mg(2+)</name>
        <dbReference type="ChEBI" id="CHEBI:18420"/>
    </ligand>
</feature>
<organism evidence="7 8">
    <name type="scientific">Symbiodinium natans</name>
    <dbReference type="NCBI Taxonomy" id="878477"/>
    <lineage>
        <taxon>Eukaryota</taxon>
        <taxon>Sar</taxon>
        <taxon>Alveolata</taxon>
        <taxon>Dinophyceae</taxon>
        <taxon>Suessiales</taxon>
        <taxon>Symbiodiniaceae</taxon>
        <taxon>Symbiodinium</taxon>
    </lineage>
</organism>
<evidence type="ECO:0000313" key="8">
    <source>
        <dbReference type="Proteomes" id="UP000604046"/>
    </source>
</evidence>
<keyword evidence="3 4" id="KW-0342">GTP-binding</keyword>
<dbReference type="PROSITE" id="PS51417">
    <property type="entry name" value="ARF"/>
    <property type="match status" value="1"/>
</dbReference>
<keyword evidence="8" id="KW-1185">Reference proteome</keyword>
<evidence type="ECO:0000256" key="3">
    <source>
        <dbReference type="ARBA" id="ARBA00023134"/>
    </source>
</evidence>
<feature type="binding site" evidence="4">
    <location>
        <begin position="413"/>
        <end position="416"/>
    </location>
    <ligand>
        <name>GTP</name>
        <dbReference type="ChEBI" id="CHEBI:37565"/>
    </ligand>
</feature>
<sequence>MSLEMDTREWLAGHLSGPKPGVDLACATARRLASLQGKRAELEAQLQAKHRTISSAQEALARHRQVAASQQGEVEEERRQAELAEKQLTEGAAARQLAAQRLSGLRREKAALCAELEAAKRSLATTSTEVEAYDERLVAKEASVAALQQQSRAKEQSLEKLKAVKEEFFKQMAEEKRRRQELREKMRAWLADQESAEKALQAKVEQQLQEMGSLREKQEAARRRAVEAGVASAAERQKAEESRSVIPLYKKQREEILEEIRDLVVQDDLAKQELEKALSTLLAKQHKEHRTRTALEFDISASFTFFRYCVVMLGLDGAGKTTALYKLRWGVTDLSIKPTIGFNAETIRLERDSFTLFDIGGHEKIRRVWGHYSDPDTDAMIYVLDSTDERRTSHTELARLMKLRTFPLLVLANKQDLPGALGAEEVARLLDLERWPCEWHVQPAAAVTGDGLFEGLAWLSEVLEKREPRVLGQSHGAHERYGRLTEMLELVMRAFHRY</sequence>
<accession>A0A812TWG5</accession>
<keyword evidence="5" id="KW-0460">Magnesium</keyword>
<evidence type="ECO:0000313" key="7">
    <source>
        <dbReference type="EMBL" id="CAE7554655.1"/>
    </source>
</evidence>
<protein>
    <submittedName>
        <fullName evidence="7">Trim23 protein</fullName>
    </submittedName>
</protein>
<gene>
    <name evidence="7" type="primary">Trim23</name>
    <name evidence="7" type="ORF">SNAT2548_LOCUS31157</name>
</gene>